<evidence type="ECO:0000256" key="6">
    <source>
        <dbReference type="SAM" id="Phobius"/>
    </source>
</evidence>
<comment type="similarity">
    <text evidence="2">Belongs to the GtrA family.</text>
</comment>
<dbReference type="Proteomes" id="UP000247540">
    <property type="component" value="Unassembled WGS sequence"/>
</dbReference>
<evidence type="ECO:0000256" key="4">
    <source>
        <dbReference type="ARBA" id="ARBA00022989"/>
    </source>
</evidence>
<proteinExistence type="inferred from homology"/>
<dbReference type="InterPro" id="IPR051401">
    <property type="entry name" value="GtrA_CellWall_Glycosyl"/>
</dbReference>
<dbReference type="EMBL" id="QJTC01000011">
    <property type="protein sequence ID" value="PYE77942.1"/>
    <property type="molecule type" value="Genomic_DNA"/>
</dbReference>
<comment type="subcellular location">
    <subcellularLocation>
        <location evidence="1">Membrane</location>
        <topology evidence="1">Multi-pass membrane protein</topology>
    </subcellularLocation>
</comment>
<name>A0A318SGN1_9BURK</name>
<evidence type="ECO:0000313" key="8">
    <source>
        <dbReference type="EMBL" id="PYE77942.1"/>
    </source>
</evidence>
<dbReference type="InterPro" id="IPR007267">
    <property type="entry name" value="GtrA_DPMS_TM"/>
</dbReference>
<feature type="transmembrane region" description="Helical" evidence="6">
    <location>
        <begin position="105"/>
        <end position="126"/>
    </location>
</feature>
<dbReference type="GO" id="GO:0000271">
    <property type="term" value="P:polysaccharide biosynthetic process"/>
    <property type="evidence" value="ECO:0007669"/>
    <property type="project" value="InterPro"/>
</dbReference>
<comment type="caution">
    <text evidence="8">The sequence shown here is derived from an EMBL/GenBank/DDBJ whole genome shotgun (WGS) entry which is preliminary data.</text>
</comment>
<dbReference type="GO" id="GO:0005886">
    <property type="term" value="C:plasma membrane"/>
    <property type="evidence" value="ECO:0007669"/>
    <property type="project" value="TreeGrafter"/>
</dbReference>
<dbReference type="Pfam" id="PF04138">
    <property type="entry name" value="GtrA_DPMS_TM"/>
    <property type="match status" value="1"/>
</dbReference>
<evidence type="ECO:0000313" key="9">
    <source>
        <dbReference type="Proteomes" id="UP000247540"/>
    </source>
</evidence>
<evidence type="ECO:0000256" key="3">
    <source>
        <dbReference type="ARBA" id="ARBA00022692"/>
    </source>
</evidence>
<reference evidence="8 9" key="1">
    <citation type="submission" date="2018-06" db="EMBL/GenBank/DDBJ databases">
        <title>Genomic Encyclopedia of Type Strains, Phase III (KMG-III): the genomes of soil and plant-associated and newly described type strains.</title>
        <authorList>
            <person name="Whitman W."/>
        </authorList>
    </citation>
    <scope>NUCLEOTIDE SEQUENCE [LARGE SCALE GENOMIC DNA]</scope>
    <source>
        <strain evidence="8 9">CECT 7646</strain>
    </source>
</reference>
<dbReference type="PANTHER" id="PTHR38459">
    <property type="entry name" value="PROPHAGE BACTOPRENOL-LINKED GLUCOSE TRANSLOCASE HOMOLOG"/>
    <property type="match status" value="1"/>
</dbReference>
<accession>A0A318SGN1</accession>
<organism evidence="8 9">
    <name type="scientific">Xylophilus ampelinus</name>
    <dbReference type="NCBI Taxonomy" id="54067"/>
    <lineage>
        <taxon>Bacteria</taxon>
        <taxon>Pseudomonadati</taxon>
        <taxon>Pseudomonadota</taxon>
        <taxon>Betaproteobacteria</taxon>
        <taxon>Burkholderiales</taxon>
        <taxon>Xylophilus</taxon>
    </lineage>
</organism>
<evidence type="ECO:0000256" key="1">
    <source>
        <dbReference type="ARBA" id="ARBA00004141"/>
    </source>
</evidence>
<evidence type="ECO:0000256" key="5">
    <source>
        <dbReference type="ARBA" id="ARBA00023136"/>
    </source>
</evidence>
<keyword evidence="9" id="KW-1185">Reference proteome</keyword>
<protein>
    <submittedName>
        <fullName evidence="8">Putative flippase GtrA</fullName>
    </submittedName>
</protein>
<keyword evidence="5 6" id="KW-0472">Membrane</keyword>
<sequence length="143" mass="15458">MMSARPALRQFLIFCAVGTLGFVVDAAVLYALAPWLGWYGGRVLSFWAAATTTWLFNRHFTFPGTRATGSGSGIWREYGKYLVTMLGGAALNYGAYVAVLHWYHGPYAALIGVAAGSIAGLVANFASARYVVFRARPAVTEPR</sequence>
<evidence type="ECO:0000256" key="2">
    <source>
        <dbReference type="ARBA" id="ARBA00009399"/>
    </source>
</evidence>
<dbReference type="PANTHER" id="PTHR38459:SF1">
    <property type="entry name" value="PROPHAGE BACTOPRENOL-LINKED GLUCOSE TRANSLOCASE HOMOLOG"/>
    <property type="match status" value="1"/>
</dbReference>
<feature type="transmembrane region" description="Helical" evidence="6">
    <location>
        <begin position="78"/>
        <end position="99"/>
    </location>
</feature>
<keyword evidence="4 6" id="KW-1133">Transmembrane helix</keyword>
<evidence type="ECO:0000259" key="7">
    <source>
        <dbReference type="Pfam" id="PF04138"/>
    </source>
</evidence>
<dbReference type="AlphaFoldDB" id="A0A318SGN1"/>
<gene>
    <name evidence="8" type="ORF">DFQ15_11187</name>
</gene>
<keyword evidence="3 6" id="KW-0812">Transmembrane</keyword>
<feature type="domain" description="GtrA/DPMS transmembrane" evidence="7">
    <location>
        <begin position="14"/>
        <end position="133"/>
    </location>
</feature>
<feature type="transmembrane region" description="Helical" evidence="6">
    <location>
        <begin position="36"/>
        <end position="57"/>
    </location>
</feature>